<dbReference type="Proteomes" id="UP000247584">
    <property type="component" value="Unassembled WGS sequence"/>
</dbReference>
<dbReference type="EMBL" id="QJSY01000013">
    <property type="protein sequence ID" value="PYE58582.1"/>
    <property type="molecule type" value="Genomic_DNA"/>
</dbReference>
<evidence type="ECO:0000256" key="1">
    <source>
        <dbReference type="SAM" id="Coils"/>
    </source>
</evidence>
<evidence type="ECO:0000313" key="3">
    <source>
        <dbReference type="EMBL" id="PYE58582.1"/>
    </source>
</evidence>
<feature type="region of interest" description="Disordered" evidence="2">
    <location>
        <begin position="1"/>
        <end position="22"/>
    </location>
</feature>
<keyword evidence="1" id="KW-0175">Coiled coil</keyword>
<evidence type="ECO:0000256" key="2">
    <source>
        <dbReference type="SAM" id="MobiDB-lite"/>
    </source>
</evidence>
<dbReference type="AlphaFoldDB" id="A0A6G7LTB6"/>
<dbReference type="Proteomes" id="UP000502117">
    <property type="component" value="Chromosome"/>
</dbReference>
<dbReference type="GeneID" id="99800646"/>
<dbReference type="EMBL" id="CP045857">
    <property type="protein sequence ID" value="QIJ05001.1"/>
    <property type="molecule type" value="Genomic_DNA"/>
</dbReference>
<sequence length="144" mass="16555">MKTPSRINTKSPAKPQSKTPELSGAEVVALAKEAVSAYQSYNQLETARAETERVKAEALKEIELSDNELRQAQLKHQERSQEIALDRLKADNEHQLNEQAHQRWQQDHQSREQTIEILRHKVSLGEASDEEYQLLQLLHKLPNL</sequence>
<dbReference type="KEGG" id="schk:GII14_13185"/>
<protein>
    <submittedName>
        <fullName evidence="4">Uncharacterized protein</fullName>
    </submittedName>
</protein>
<evidence type="ECO:0000313" key="5">
    <source>
        <dbReference type="Proteomes" id="UP000247584"/>
    </source>
</evidence>
<accession>A0A6G7LTB6</accession>
<dbReference type="RefSeq" id="WP_101055921.1">
    <property type="nucleotide sequence ID" value="NZ_BMXX01000016.1"/>
</dbReference>
<gene>
    <name evidence="3" type="ORF">C8J23_11377</name>
    <name evidence="4" type="ORF">GII14_13185</name>
</gene>
<proteinExistence type="predicted"/>
<keyword evidence="5" id="KW-1185">Reference proteome</keyword>
<reference evidence="4 6" key="2">
    <citation type="submission" date="2019-11" db="EMBL/GenBank/DDBJ databases">
        <title>Complete Genome Sequence of Shewanella chilikensis Strain DC57, Isolated from Corroded Seal Rings at a floating production facility in Australia.</title>
        <authorList>
            <person name="Salgar-Chaparro S.J."/>
            <person name="Castillo-Villamizar G.A."/>
            <person name="Poehlein A."/>
            <person name="Daniel R."/>
            <person name="Machuca L."/>
        </authorList>
    </citation>
    <scope>NUCLEOTIDE SEQUENCE [LARGE SCALE GENOMIC DNA]</scope>
    <source>
        <strain evidence="4 6">DC57</strain>
    </source>
</reference>
<evidence type="ECO:0000313" key="4">
    <source>
        <dbReference type="EMBL" id="QIJ05001.1"/>
    </source>
</evidence>
<feature type="coiled-coil region" evidence="1">
    <location>
        <begin position="41"/>
        <end position="75"/>
    </location>
</feature>
<name>A0A6G7LTB6_9GAMM</name>
<evidence type="ECO:0000313" key="6">
    <source>
        <dbReference type="Proteomes" id="UP000502117"/>
    </source>
</evidence>
<reference evidence="3 5" key="1">
    <citation type="submission" date="2018-06" db="EMBL/GenBank/DDBJ databases">
        <title>Genomic Encyclopedia of Type Strains, Phase III (KMG-III): the genomes of soil and plant-associated and newly described type strains.</title>
        <authorList>
            <person name="Whitman W."/>
        </authorList>
    </citation>
    <scope>NUCLEOTIDE SEQUENCE [LARGE SCALE GENOMIC DNA]</scope>
    <source>
        <strain evidence="3 5">JC5</strain>
    </source>
</reference>
<feature type="compositionally biased region" description="Polar residues" evidence="2">
    <location>
        <begin position="1"/>
        <end position="20"/>
    </location>
</feature>
<organism evidence="4 6">
    <name type="scientific">Shewanella chilikensis</name>
    <dbReference type="NCBI Taxonomy" id="558541"/>
    <lineage>
        <taxon>Bacteria</taxon>
        <taxon>Pseudomonadati</taxon>
        <taxon>Pseudomonadota</taxon>
        <taxon>Gammaproteobacteria</taxon>
        <taxon>Alteromonadales</taxon>
        <taxon>Shewanellaceae</taxon>
        <taxon>Shewanella</taxon>
    </lineage>
</organism>